<feature type="transmembrane region" description="Helical" evidence="9">
    <location>
        <begin position="1137"/>
        <end position="1159"/>
    </location>
</feature>
<evidence type="ECO:0000256" key="9">
    <source>
        <dbReference type="SAM" id="Phobius"/>
    </source>
</evidence>
<dbReference type="PROSITE" id="PS51202">
    <property type="entry name" value="RCK_C"/>
    <property type="match status" value="2"/>
</dbReference>
<evidence type="ECO:0000256" key="5">
    <source>
        <dbReference type="ARBA" id="ARBA00022989"/>
    </source>
</evidence>
<evidence type="ECO:0000313" key="12">
    <source>
        <dbReference type="Proteomes" id="UP001295423"/>
    </source>
</evidence>
<keyword evidence="4" id="KW-0677">Repeat</keyword>
<feature type="transmembrane region" description="Helical" evidence="9">
    <location>
        <begin position="181"/>
        <end position="200"/>
    </location>
</feature>
<feature type="region of interest" description="Disordered" evidence="8">
    <location>
        <begin position="617"/>
        <end position="641"/>
    </location>
</feature>
<keyword evidence="12" id="KW-1185">Reference proteome</keyword>
<organism evidence="11 12">
    <name type="scientific">Cylindrotheca closterium</name>
    <dbReference type="NCBI Taxonomy" id="2856"/>
    <lineage>
        <taxon>Eukaryota</taxon>
        <taxon>Sar</taxon>
        <taxon>Stramenopiles</taxon>
        <taxon>Ochrophyta</taxon>
        <taxon>Bacillariophyta</taxon>
        <taxon>Bacillariophyceae</taxon>
        <taxon>Bacillariophycidae</taxon>
        <taxon>Bacillariales</taxon>
        <taxon>Bacillariaceae</taxon>
        <taxon>Cylindrotheca</taxon>
    </lineage>
</organism>
<dbReference type="InterPro" id="IPR006037">
    <property type="entry name" value="RCK_C"/>
</dbReference>
<feature type="transmembrane region" description="Helical" evidence="9">
    <location>
        <begin position="1019"/>
        <end position="1047"/>
    </location>
</feature>
<dbReference type="Pfam" id="PF02080">
    <property type="entry name" value="TrkA_C"/>
    <property type="match status" value="1"/>
</dbReference>
<dbReference type="InterPro" id="IPR051679">
    <property type="entry name" value="DASS-Related_Transporters"/>
</dbReference>
<feature type="region of interest" description="Disordered" evidence="8">
    <location>
        <begin position="1194"/>
        <end position="1216"/>
    </location>
</feature>
<keyword evidence="3 9" id="KW-0812">Transmembrane</keyword>
<dbReference type="PANTHER" id="PTHR43652">
    <property type="entry name" value="BASIC AMINO ACID ANTIPORTER YFCC-RELATED"/>
    <property type="match status" value="1"/>
</dbReference>
<evidence type="ECO:0000256" key="1">
    <source>
        <dbReference type="ARBA" id="ARBA00004141"/>
    </source>
</evidence>
<feature type="transmembrane region" description="Helical" evidence="9">
    <location>
        <begin position="1165"/>
        <end position="1184"/>
    </location>
</feature>
<dbReference type="Pfam" id="PF03600">
    <property type="entry name" value="CitMHS"/>
    <property type="match status" value="1"/>
</dbReference>
<feature type="transmembrane region" description="Helical" evidence="9">
    <location>
        <begin position="1059"/>
        <end position="1089"/>
    </location>
</feature>
<evidence type="ECO:0000256" key="3">
    <source>
        <dbReference type="ARBA" id="ARBA00022692"/>
    </source>
</evidence>
<dbReference type="GO" id="GO:0006813">
    <property type="term" value="P:potassium ion transport"/>
    <property type="evidence" value="ECO:0007669"/>
    <property type="project" value="InterPro"/>
</dbReference>
<evidence type="ECO:0000313" key="11">
    <source>
        <dbReference type="EMBL" id="CAJ1949845.1"/>
    </source>
</evidence>
<sequence>MSTTEALEFDWFSKKEDACPCRRQYRWLEEETTEEDDESILLWEIIYTCAVLLAMFVALISDKFGADSVMLTALTAFMAARIITVEEGLGGFANEGLMTVLTLFVVADGISKTGALDWYMGKLLGRPTTAASAQLRLMIPVALVSAFLNNTPVVAVMIPIVQRWAKNVRISAQQLLIPLSFASILGGTCTLIGTSTNLVVAELLSTRYDDPDLKIGLFDLGYYGVPVALAGICYILVASRWLLPGGSGSSNRGSTIPLDSQEEILLGARLSPWSPACSRSVKRSGLRDTGGIYLTSVHRAATGNIHRAVGQDFVLNVGDILYFTGLVEGFGQFCEEHGMEVLTSDIQPDNKKRSSFISIDTTKSGHKKKKSTYSSAIQNLGGSGSQLQVVAEDIAESGDIPVEVGVSAKSLMQADEAERKQSITRMIDKVRGLERDEPTAEEQLFLDKIGSRRQLPRKGPHKVVVTSENELVVIGIDANDRPGLLLDISKGLLRLNLSFRHTEASVVHQRSISIWRCEHLETQIPDLEEIWSVLNALLENDGNQAVKKRGLRVIRAAVTKSSSLIGKKVFEVDFRNVYKAAIVAVQKGGRNVAVSSVVFQRGDVIVLQANDDSPLLKSPPSDFYKRPADSNKEGERQGITPVSSLINMVSKTIGSSSSQQKLRPGTSGDLESLKSGTDARSAEGEDSFFFADLAADTPITNDDRRSEIIDMTNSINAIKEEERIWNDLRVLIMDEQNREDNVNSREFLTAMEVAPKSRLAGRAVTESGLDKLSGVFLVSIDRPKPQSERDVATTQVLASIAEASDGKSDVDDTSISIQSIEPGVTAISTGTPLMEGDVLWFAGSASSLGDLRKIPGLVSYESEEVEKMNEKIHDRRLVEAVVARRGPLVGKSVKSIRFRTRYGAAVIAVHRDGNRVQEHPGKIKLQAGDVLLLEAGPTFIKNSMDQDRSFALLAEVKDSAPPRLRLLIPALTIAVAMLAVFTADIGTSLFVCALVASILMVALGILSEQEARDAVNWEVYITIASAFGIGTALVNSGVAASIANFLVDVGNAIGIGEAGLLGAVYFATFLISNVVTNNAAAALLFPIALDAADQTGIDRIIMSYCLMLGASASFMSPFGYTTNLLIYGPGGYKYKDFLVIGTPMQIVLWILSTILLSSMNETTWWMYWAGMFLLLMFIVLSRMINLPRLLPKWQSSSGEPNTSSPSRSTEEEVMAA</sequence>
<proteinExistence type="inferred from homology"/>
<dbReference type="GO" id="GO:0015116">
    <property type="term" value="F:sulfate transmembrane transporter activity"/>
    <property type="evidence" value="ECO:0007669"/>
    <property type="project" value="UniProtKB-ARBA"/>
</dbReference>
<comment type="caution">
    <text evidence="11">The sequence shown here is derived from an EMBL/GenBank/DDBJ whole genome shotgun (WGS) entry which is preliminary data.</text>
</comment>
<keyword evidence="2" id="KW-0813">Transport</keyword>
<feature type="domain" description="RCK C-terminal" evidence="10">
    <location>
        <begin position="253"/>
        <end position="339"/>
    </location>
</feature>
<dbReference type="Gene3D" id="3.30.70.1450">
    <property type="entry name" value="Regulator of K+ conductance, C-terminal domain"/>
    <property type="match status" value="4"/>
</dbReference>
<dbReference type="SUPFAM" id="SSF116726">
    <property type="entry name" value="TrkA C-terminal domain-like"/>
    <property type="match status" value="3"/>
</dbReference>
<dbReference type="AlphaFoldDB" id="A0AAD2FQU8"/>
<feature type="transmembrane region" description="Helical" evidence="9">
    <location>
        <begin position="40"/>
        <end position="61"/>
    </location>
</feature>
<comment type="subcellular location">
    <subcellularLocation>
        <location evidence="1">Membrane</location>
        <topology evidence="1">Multi-pass membrane protein</topology>
    </subcellularLocation>
</comment>
<feature type="transmembrane region" description="Helical" evidence="9">
    <location>
        <begin position="137"/>
        <end position="161"/>
    </location>
</feature>
<dbReference type="InterPro" id="IPR036721">
    <property type="entry name" value="RCK_C_sf"/>
</dbReference>
<gene>
    <name evidence="11" type="ORF">CYCCA115_LOCUS12300</name>
</gene>
<keyword evidence="6 9" id="KW-0472">Membrane</keyword>
<feature type="compositionally biased region" description="Low complexity" evidence="8">
    <location>
        <begin position="1195"/>
        <end position="1207"/>
    </location>
</feature>
<accession>A0AAD2FQU8</accession>
<evidence type="ECO:0000259" key="10">
    <source>
        <dbReference type="PROSITE" id="PS51202"/>
    </source>
</evidence>
<protein>
    <recommendedName>
        <fullName evidence="10">RCK C-terminal domain-containing protein</fullName>
    </recommendedName>
</protein>
<evidence type="ECO:0000256" key="7">
    <source>
        <dbReference type="ARBA" id="ARBA00061614"/>
    </source>
</evidence>
<evidence type="ECO:0000256" key="8">
    <source>
        <dbReference type="SAM" id="MobiDB-lite"/>
    </source>
</evidence>
<dbReference type="GO" id="GO:0008324">
    <property type="term" value="F:monoatomic cation transmembrane transporter activity"/>
    <property type="evidence" value="ECO:0007669"/>
    <property type="project" value="InterPro"/>
</dbReference>
<keyword evidence="5 9" id="KW-1133">Transmembrane helix</keyword>
<dbReference type="InterPro" id="IPR004680">
    <property type="entry name" value="Cit_transptr-like_dom"/>
</dbReference>
<evidence type="ECO:0000256" key="6">
    <source>
        <dbReference type="ARBA" id="ARBA00023136"/>
    </source>
</evidence>
<evidence type="ECO:0000256" key="2">
    <source>
        <dbReference type="ARBA" id="ARBA00022448"/>
    </source>
</evidence>
<reference evidence="11" key="1">
    <citation type="submission" date="2023-08" db="EMBL/GenBank/DDBJ databases">
        <authorList>
            <person name="Audoor S."/>
            <person name="Bilcke G."/>
        </authorList>
    </citation>
    <scope>NUCLEOTIDE SEQUENCE</scope>
</reference>
<dbReference type="GO" id="GO:0005886">
    <property type="term" value="C:plasma membrane"/>
    <property type="evidence" value="ECO:0007669"/>
    <property type="project" value="TreeGrafter"/>
</dbReference>
<comment type="similarity">
    <text evidence="7">Belongs to the divalent anion:Na+ symporter (DASS) superfamily. Na+/sulfate symporter (TC 2.A.47.4) family.</text>
</comment>
<feature type="transmembrane region" description="Helical" evidence="9">
    <location>
        <begin position="988"/>
        <end position="1007"/>
    </location>
</feature>
<dbReference type="FunFam" id="3.30.70.1450:FF:000009">
    <property type="entry name" value="SLC13 family permease"/>
    <property type="match status" value="1"/>
</dbReference>
<feature type="region of interest" description="Disordered" evidence="8">
    <location>
        <begin position="653"/>
        <end position="678"/>
    </location>
</feature>
<name>A0AAD2FQU8_9STRA</name>
<evidence type="ECO:0000256" key="4">
    <source>
        <dbReference type="ARBA" id="ARBA00022737"/>
    </source>
</evidence>
<feature type="compositionally biased region" description="Basic and acidic residues" evidence="8">
    <location>
        <begin position="623"/>
        <end position="636"/>
    </location>
</feature>
<feature type="transmembrane region" description="Helical" evidence="9">
    <location>
        <begin position="1101"/>
        <end position="1125"/>
    </location>
</feature>
<feature type="transmembrane region" description="Helical" evidence="9">
    <location>
        <begin position="220"/>
        <end position="243"/>
    </location>
</feature>
<dbReference type="EMBL" id="CAKOGP040001758">
    <property type="protein sequence ID" value="CAJ1949845.1"/>
    <property type="molecule type" value="Genomic_DNA"/>
</dbReference>
<dbReference type="Proteomes" id="UP001295423">
    <property type="component" value="Unassembled WGS sequence"/>
</dbReference>
<feature type="domain" description="RCK C-terminal" evidence="10">
    <location>
        <begin position="865"/>
        <end position="949"/>
    </location>
</feature>
<dbReference type="PANTHER" id="PTHR43652:SF2">
    <property type="entry name" value="BASIC AMINO ACID ANTIPORTER YFCC-RELATED"/>
    <property type="match status" value="1"/>
</dbReference>